<evidence type="ECO:0000313" key="8">
    <source>
        <dbReference type="EMBL" id="CUT17068.1"/>
    </source>
</evidence>
<dbReference type="Proteomes" id="UP000198651">
    <property type="component" value="Chromosome I"/>
</dbReference>
<dbReference type="STRING" id="1561003.Ark11_0211"/>
<evidence type="ECO:0000256" key="1">
    <source>
        <dbReference type="ARBA" id="ARBA00004496"/>
    </source>
</evidence>
<dbReference type="GO" id="GO:0030254">
    <property type="term" value="P:protein secretion by the type III secretion system"/>
    <property type="evidence" value="ECO:0007669"/>
    <property type="project" value="InterPro"/>
</dbReference>
<protein>
    <recommendedName>
        <fullName evidence="6">Type 3 secretion system stator protein</fullName>
    </recommendedName>
</protein>
<dbReference type="EMBL" id="LN906597">
    <property type="protein sequence ID" value="CUT17068.1"/>
    <property type="molecule type" value="Genomic_DNA"/>
</dbReference>
<keyword evidence="2" id="KW-0813">Transport</keyword>
<dbReference type="RefSeq" id="WP_092342682.1">
    <property type="nucleotide sequence ID" value="NZ_FLSL01000115.1"/>
</dbReference>
<accession>A0A0S4M261</accession>
<dbReference type="PANTHER" id="PTHR34982:SF4">
    <property type="entry name" value="TYPE 3 SECRETION SYSTEM STATOR PROTEIN"/>
    <property type="match status" value="1"/>
</dbReference>
<reference evidence="9" key="1">
    <citation type="submission" date="2015-11" db="EMBL/GenBank/DDBJ databases">
        <authorList>
            <person name="Seth-Smith H.M.B."/>
        </authorList>
    </citation>
    <scope>NUCLEOTIDE SEQUENCE [LARGE SCALE GENOMIC DNA]</scope>
    <source>
        <strain evidence="9">2013Ark11</strain>
    </source>
</reference>
<dbReference type="InterPro" id="IPR051472">
    <property type="entry name" value="T3SS_Stator/FliH"/>
</dbReference>
<dbReference type="PANTHER" id="PTHR34982">
    <property type="entry name" value="YOP PROTEINS TRANSLOCATION PROTEIN L"/>
    <property type="match status" value="1"/>
</dbReference>
<comment type="subcellular location">
    <subcellularLocation>
        <location evidence="1">Cytoplasm</location>
    </subcellularLocation>
</comment>
<organism evidence="8 9">
    <name type="scientific">Candidatus Ichthyocystis hellenicum</name>
    <dbReference type="NCBI Taxonomy" id="1561003"/>
    <lineage>
        <taxon>Bacteria</taxon>
        <taxon>Pseudomonadati</taxon>
        <taxon>Pseudomonadota</taxon>
        <taxon>Betaproteobacteria</taxon>
        <taxon>Burkholderiales</taxon>
        <taxon>Candidatus Ichthyocystis</taxon>
    </lineage>
</organism>
<evidence type="ECO:0000256" key="6">
    <source>
        <dbReference type="ARBA" id="ARBA00040494"/>
    </source>
</evidence>
<evidence type="ECO:0000256" key="2">
    <source>
        <dbReference type="ARBA" id="ARBA00022448"/>
    </source>
</evidence>
<dbReference type="NCBIfam" id="TIGR02499">
    <property type="entry name" value="HrpE_YscL_not"/>
    <property type="match status" value="1"/>
</dbReference>
<evidence type="ECO:0000313" key="9">
    <source>
        <dbReference type="Proteomes" id="UP000198651"/>
    </source>
</evidence>
<evidence type="ECO:0000256" key="4">
    <source>
        <dbReference type="ARBA" id="ARBA00022927"/>
    </source>
</evidence>
<proteinExistence type="inferred from homology"/>
<dbReference type="Pfam" id="PF02108">
    <property type="entry name" value="FliH"/>
    <property type="match status" value="1"/>
</dbReference>
<sequence length="219" mass="25242">MKFLVPCKVSRPEDSRKDEQIFRVDTSRKVIKSEQVAVWKSADEVLKLAQERSEQILLDSKLAFEEEKKRGYRDGLEAAKEEQAEHMIEQVARAVDYFETVEKRVVDLVLASVKKIVYDYRDEERTVAVVKNALSTVRNQKQVVIRVHPSALDNMREQVNDLLAEFPGINYIDVTSDSRLERDGCMLETDIGLVEVNITHQLKVIREAFERVLGKQHGL</sequence>
<evidence type="ECO:0000259" key="7">
    <source>
        <dbReference type="Pfam" id="PF02108"/>
    </source>
</evidence>
<dbReference type="NCBIfam" id="NF005392">
    <property type="entry name" value="PRK06937.1"/>
    <property type="match status" value="1"/>
</dbReference>
<gene>
    <name evidence="8" type="ORF">Ark11_0211</name>
</gene>
<name>A0A0S4M261_9BURK</name>
<evidence type="ECO:0000256" key="5">
    <source>
        <dbReference type="ARBA" id="ARBA00024335"/>
    </source>
</evidence>
<dbReference type="GO" id="GO:0005829">
    <property type="term" value="C:cytosol"/>
    <property type="evidence" value="ECO:0007669"/>
    <property type="project" value="TreeGrafter"/>
</dbReference>
<keyword evidence="9" id="KW-1185">Reference proteome</keyword>
<dbReference type="InterPro" id="IPR018035">
    <property type="entry name" value="Flagellar_FliH/T3SS_HrpE"/>
</dbReference>
<keyword evidence="4" id="KW-0653">Protein transport</keyword>
<keyword evidence="3" id="KW-0963">Cytoplasm</keyword>
<evidence type="ECO:0000256" key="3">
    <source>
        <dbReference type="ARBA" id="ARBA00022490"/>
    </source>
</evidence>
<dbReference type="InterPro" id="IPR012842">
    <property type="entry name" value="T3SS_SctL/SctL2"/>
</dbReference>
<feature type="domain" description="Flagellar assembly protein FliH/Type III secretion system HrpE" evidence="7">
    <location>
        <begin position="81"/>
        <end position="203"/>
    </location>
</feature>
<dbReference type="OrthoDB" id="8221108at2"/>
<dbReference type="AlphaFoldDB" id="A0A0S4M261"/>
<comment type="similarity">
    <text evidence="5">Belongs to the SctL stator family.</text>
</comment>